<evidence type="ECO:0000313" key="3">
    <source>
        <dbReference type="EMBL" id="SJZ43229.1"/>
    </source>
</evidence>
<feature type="transmembrane region" description="Helical" evidence="2">
    <location>
        <begin position="217"/>
        <end position="239"/>
    </location>
</feature>
<dbReference type="Proteomes" id="UP000190657">
    <property type="component" value="Unassembled WGS sequence"/>
</dbReference>
<sequence>MASSCPNCGKKLHWYDVKAECSNCGVSIPNFNWEERLEADNELAERKFAVFYRGLNRIAYSIWGTKLRIVRIILCVLPAIGFILPWATINSDAESIGLDLFGITCNKSLIDLLKDFFANSSVYITNMKYEGFSGTLSFTMYSVLFMALSLLLAVIAFFLIIILAKHFRTSAITVFECLSVLSAIGSAVCFTLGIKGAPNEIGINFGSFPVYNATGGVAWGFYFALALLLVAVGINIAVVKSPAKTDEELESERLARKAAKEQKEYEDALKKELEREEAEKKEKEEQARIVAEAKAKLAESEEKKNKKKK</sequence>
<feature type="coiled-coil region" evidence="1">
    <location>
        <begin position="244"/>
        <end position="303"/>
    </location>
</feature>
<protein>
    <submittedName>
        <fullName evidence="3">Uncharacterized protein</fullName>
    </submittedName>
</protein>
<dbReference type="RefSeq" id="WP_078768028.1">
    <property type="nucleotide sequence ID" value="NZ_FUWW01000004.1"/>
</dbReference>
<dbReference type="AlphaFoldDB" id="A0A1T4KLE8"/>
<gene>
    <name evidence="3" type="ORF">SAMN02745114_00525</name>
</gene>
<keyword evidence="1" id="KW-0175">Coiled coil</keyword>
<feature type="transmembrane region" description="Helical" evidence="2">
    <location>
        <begin position="69"/>
        <end position="89"/>
    </location>
</feature>
<keyword evidence="2" id="KW-0472">Membrane</keyword>
<keyword evidence="2" id="KW-1133">Transmembrane helix</keyword>
<reference evidence="4" key="1">
    <citation type="submission" date="2017-02" db="EMBL/GenBank/DDBJ databases">
        <authorList>
            <person name="Varghese N."/>
            <person name="Submissions S."/>
        </authorList>
    </citation>
    <scope>NUCLEOTIDE SEQUENCE [LARGE SCALE GENOMIC DNA]</scope>
    <source>
        <strain evidence="4">ATCC 51222</strain>
    </source>
</reference>
<dbReference type="OrthoDB" id="5181253at2"/>
<evidence type="ECO:0000256" key="2">
    <source>
        <dbReference type="SAM" id="Phobius"/>
    </source>
</evidence>
<organism evidence="3 4">
    <name type="scientific">Eubacterium coprostanoligenes</name>
    <dbReference type="NCBI Taxonomy" id="290054"/>
    <lineage>
        <taxon>Bacteria</taxon>
        <taxon>Bacillati</taxon>
        <taxon>Bacillota</taxon>
        <taxon>Clostridia</taxon>
        <taxon>Eubacteriales</taxon>
        <taxon>Eubacteriaceae</taxon>
        <taxon>Eubacterium</taxon>
    </lineage>
</organism>
<feature type="transmembrane region" description="Helical" evidence="2">
    <location>
        <begin position="138"/>
        <end position="163"/>
    </location>
</feature>
<evidence type="ECO:0000256" key="1">
    <source>
        <dbReference type="SAM" id="Coils"/>
    </source>
</evidence>
<feature type="transmembrane region" description="Helical" evidence="2">
    <location>
        <begin position="175"/>
        <end position="197"/>
    </location>
</feature>
<keyword evidence="2" id="KW-0812">Transmembrane</keyword>
<dbReference type="STRING" id="290054.SAMN02745114_00525"/>
<evidence type="ECO:0000313" key="4">
    <source>
        <dbReference type="Proteomes" id="UP000190657"/>
    </source>
</evidence>
<name>A0A1T4KLE8_9FIRM</name>
<accession>A0A1T4KLE8</accession>
<keyword evidence="4" id="KW-1185">Reference proteome</keyword>
<proteinExistence type="predicted"/>
<dbReference type="EMBL" id="FUWW01000004">
    <property type="protein sequence ID" value="SJZ43229.1"/>
    <property type="molecule type" value="Genomic_DNA"/>
</dbReference>